<comment type="caution">
    <text evidence="11">The sequence shown here is derived from an EMBL/GenBank/DDBJ whole genome shotgun (WGS) entry which is preliminary data.</text>
</comment>
<evidence type="ECO:0000313" key="11">
    <source>
        <dbReference type="EMBL" id="MFH4976054.1"/>
    </source>
</evidence>
<protein>
    <recommendedName>
        <fullName evidence="3">E3 UFM1-protein ligase 1 homolog</fullName>
    </recommendedName>
    <alternativeName>
        <fullName evidence="6">E3 UFM1-protein transferase 1 homolog</fullName>
    </alternativeName>
</protein>
<dbReference type="InterPro" id="IPR018611">
    <property type="entry name" value="Ufl1"/>
</dbReference>
<dbReference type="Pfam" id="PF25041">
    <property type="entry name" value="UFL1_C"/>
    <property type="match status" value="1"/>
</dbReference>
<reference evidence="11 12" key="1">
    <citation type="submission" date="2024-08" db="EMBL/GenBank/DDBJ databases">
        <title>Gnathostoma spinigerum genome.</title>
        <authorList>
            <person name="Gonzalez-Bertolin B."/>
            <person name="Monzon S."/>
            <person name="Zaballos A."/>
            <person name="Jimenez P."/>
            <person name="Dekumyoy P."/>
            <person name="Varona S."/>
            <person name="Cuesta I."/>
            <person name="Sumanam S."/>
            <person name="Adisakwattana P."/>
            <person name="Gasser R.B."/>
            <person name="Hernandez-Gonzalez A."/>
            <person name="Young N.D."/>
            <person name="Perteguer M.J."/>
        </authorList>
    </citation>
    <scope>NUCLEOTIDE SEQUENCE [LARGE SCALE GENOMIC DNA]</scope>
    <source>
        <strain evidence="11">AL3</strain>
        <tissue evidence="11">Liver</tissue>
    </source>
</reference>
<dbReference type="Pfam" id="PF25870">
    <property type="entry name" value="WHD_UFL1_5th"/>
    <property type="match status" value="1"/>
</dbReference>
<evidence type="ECO:0000256" key="3">
    <source>
        <dbReference type="ARBA" id="ARBA00014160"/>
    </source>
</evidence>
<sequence>MSTTWADIQKLAADFQRVQLAERGNILSEKNCIEVVSKLIASNAIDAVFTKDGRTYITKKHLLTEVKNECIAHDGRISLTELSHALNIEFEHVEEAVFAITKSSTSFVLCAGEIITNEYVNKLCDELNSRLANVGQISVSELVRTWDLPGEIINGLVLKQIGEKINAVRDGDIICTMFYLDSQKNILRAILNSLTKVTLLSKIESYVCLPSSFFWSSLDDLISRKEVPGTFIGGRQLSSGFYVPNIHSLRVQSFVLRTLERDRILEVSTLKKLFVTDVDSYLKNIRKDSRNCSLIVLPSSIIAESLLTEIEQSVQTEVSDKLFCDVVHHVPPQISTTQDIASLLATLSKKHKEWITVQDSSVLYTRELLVHTLKSLGNFISEKAKEEAEARWNREKTAVTNDFSDKKLKKKKTGRAKNLKANDDDSPKHVDTLNDTVRISKDALFAELERIQNIPYELIDEVAERIITSIESAVQERVDSIIYGVEQENAQSQKRSHAQMKEKVRNLYENICLFEQGTSEFSASVAADLQQYLMRTFCTDMCRTLLLYLSGVSRPSAELSVKARDEMINTLESKECRDVMTDLYLATTSSEFNAFHECVSRLASPAVCSLNLKMPDRKRRVEIVSTYREELRKQLEESDDPAAGLLLAILFLLARNGIAVNASGKFVSHLLAKLETVMKNESSLLGELQSTQRLVVASIKKKDDKALKDELTAKLESLKTAIFGLDIDGNDA</sequence>
<evidence type="ECO:0000259" key="10">
    <source>
        <dbReference type="Pfam" id="PF25041"/>
    </source>
</evidence>
<evidence type="ECO:0000256" key="6">
    <source>
        <dbReference type="ARBA" id="ARBA00030452"/>
    </source>
</evidence>
<organism evidence="11 12">
    <name type="scientific">Gnathostoma spinigerum</name>
    <dbReference type="NCBI Taxonomy" id="75299"/>
    <lineage>
        <taxon>Eukaryota</taxon>
        <taxon>Metazoa</taxon>
        <taxon>Ecdysozoa</taxon>
        <taxon>Nematoda</taxon>
        <taxon>Chromadorea</taxon>
        <taxon>Rhabditida</taxon>
        <taxon>Spirurina</taxon>
        <taxon>Gnathostomatomorpha</taxon>
        <taxon>Gnathostomatoidea</taxon>
        <taxon>Gnathostomatidae</taxon>
        <taxon>Gnathostoma</taxon>
    </lineage>
</organism>
<feature type="region of interest" description="Disordered" evidence="7">
    <location>
        <begin position="403"/>
        <end position="429"/>
    </location>
</feature>
<feature type="compositionally biased region" description="Basic residues" evidence="7">
    <location>
        <begin position="407"/>
        <end position="418"/>
    </location>
</feature>
<evidence type="ECO:0000256" key="1">
    <source>
        <dbReference type="ARBA" id="ARBA00003950"/>
    </source>
</evidence>
<proteinExistence type="inferred from homology"/>
<dbReference type="Pfam" id="PF23659">
    <property type="entry name" value="UFL1"/>
    <property type="match status" value="1"/>
</dbReference>
<evidence type="ECO:0000256" key="5">
    <source>
        <dbReference type="ARBA" id="ARBA00022786"/>
    </source>
</evidence>
<comment type="function">
    <text evidence="1">E3 UFM1-protein ligase that mediates ufmylation of target proteins.</text>
</comment>
<feature type="domain" description="E3 UFM1-protein ligase 1-like N-terminal" evidence="8">
    <location>
        <begin position="7"/>
        <end position="282"/>
    </location>
</feature>
<dbReference type="InterPro" id="IPR056761">
    <property type="entry name" value="Ufl1-like_C"/>
</dbReference>
<feature type="domain" description="E3 UFM1-protein ligase-like C-terminal" evidence="10">
    <location>
        <begin position="623"/>
        <end position="711"/>
    </location>
</feature>
<dbReference type="InterPro" id="IPR056580">
    <property type="entry name" value="Ufl1_dom"/>
</dbReference>
<keyword evidence="5" id="KW-0833">Ubl conjugation pathway</keyword>
<evidence type="ECO:0000256" key="7">
    <source>
        <dbReference type="SAM" id="MobiDB-lite"/>
    </source>
</evidence>
<dbReference type="PANTHER" id="PTHR31057:SF0">
    <property type="entry name" value="E3 UFM1-PROTEIN LIGASE 1"/>
    <property type="match status" value="1"/>
</dbReference>
<dbReference type="AlphaFoldDB" id="A0ABD6EFC4"/>
<keyword evidence="4" id="KW-0808">Transferase</keyword>
<accession>A0ABD6EFC4</accession>
<dbReference type="Proteomes" id="UP001608902">
    <property type="component" value="Unassembled WGS sequence"/>
</dbReference>
<evidence type="ECO:0000259" key="9">
    <source>
        <dbReference type="Pfam" id="PF23659"/>
    </source>
</evidence>
<name>A0ABD6EFC4_9BILA</name>
<dbReference type="EMBL" id="JBGFUD010001279">
    <property type="protein sequence ID" value="MFH4976054.1"/>
    <property type="molecule type" value="Genomic_DNA"/>
</dbReference>
<evidence type="ECO:0000256" key="2">
    <source>
        <dbReference type="ARBA" id="ARBA00010789"/>
    </source>
</evidence>
<comment type="similarity">
    <text evidence="2">Belongs to the UFL1 family.</text>
</comment>
<evidence type="ECO:0000259" key="8">
    <source>
        <dbReference type="Pfam" id="PF09743"/>
    </source>
</evidence>
<gene>
    <name evidence="11" type="ORF">AB6A40_002763</name>
</gene>
<dbReference type="PANTHER" id="PTHR31057">
    <property type="entry name" value="E3 UFM1-PROTEIN LIGASE 1"/>
    <property type="match status" value="1"/>
</dbReference>
<feature type="domain" description="E3 UFM1-protein ligase 1-like" evidence="9">
    <location>
        <begin position="497"/>
        <end position="614"/>
    </location>
</feature>
<feature type="compositionally biased region" description="Basic and acidic residues" evidence="7">
    <location>
        <begin position="420"/>
        <end position="429"/>
    </location>
</feature>
<dbReference type="InterPro" id="IPR056579">
    <property type="entry name" value="Ufl1_N"/>
</dbReference>
<dbReference type="Pfam" id="PF09743">
    <property type="entry name" value="E3_UFM1_ligase"/>
    <property type="match status" value="1"/>
</dbReference>
<keyword evidence="12" id="KW-1185">Reference proteome</keyword>
<evidence type="ECO:0000313" key="12">
    <source>
        <dbReference type="Proteomes" id="UP001608902"/>
    </source>
</evidence>
<evidence type="ECO:0000256" key="4">
    <source>
        <dbReference type="ARBA" id="ARBA00022679"/>
    </source>
</evidence>
<dbReference type="GO" id="GO:0016740">
    <property type="term" value="F:transferase activity"/>
    <property type="evidence" value="ECO:0007669"/>
    <property type="project" value="UniProtKB-KW"/>
</dbReference>